<dbReference type="InterPro" id="IPR003661">
    <property type="entry name" value="HisK_dim/P_dom"/>
</dbReference>
<dbReference type="PANTHER" id="PTHR45436">
    <property type="entry name" value="SENSOR HISTIDINE KINASE YKOH"/>
    <property type="match status" value="1"/>
</dbReference>
<proteinExistence type="predicted"/>
<evidence type="ECO:0000256" key="9">
    <source>
        <dbReference type="ARBA" id="ARBA00023136"/>
    </source>
</evidence>
<evidence type="ECO:0000256" key="4">
    <source>
        <dbReference type="ARBA" id="ARBA00022553"/>
    </source>
</evidence>
<reference evidence="12 13" key="1">
    <citation type="submission" date="2022-11" db="EMBL/GenBank/DDBJ databases">
        <title>Biodiversity and phylogenetic relationships of bacteria.</title>
        <authorList>
            <person name="Machado R.A.R."/>
            <person name="Bhat A."/>
            <person name="Loulou A."/>
            <person name="Kallel S."/>
        </authorList>
    </citation>
    <scope>NUCLEOTIDE SEQUENCE [LARGE SCALE GENOMIC DNA]</scope>
    <source>
        <strain evidence="12 13">DSM 13975</strain>
    </source>
</reference>
<evidence type="ECO:0000256" key="1">
    <source>
        <dbReference type="ARBA" id="ARBA00000085"/>
    </source>
</evidence>
<dbReference type="Pfam" id="PF02518">
    <property type="entry name" value="HATPase_c"/>
    <property type="match status" value="1"/>
</dbReference>
<organism evidence="12 13">
    <name type="scientific">Alcaligenes parafaecalis</name>
    <dbReference type="NCBI Taxonomy" id="171260"/>
    <lineage>
        <taxon>Bacteria</taxon>
        <taxon>Pseudomonadati</taxon>
        <taxon>Pseudomonadota</taxon>
        <taxon>Betaproteobacteria</taxon>
        <taxon>Burkholderiales</taxon>
        <taxon>Alcaligenaceae</taxon>
        <taxon>Alcaligenes</taxon>
    </lineage>
</organism>
<evidence type="ECO:0000256" key="5">
    <source>
        <dbReference type="ARBA" id="ARBA00022679"/>
    </source>
</evidence>
<evidence type="ECO:0000256" key="7">
    <source>
        <dbReference type="ARBA" id="ARBA00022777"/>
    </source>
</evidence>
<keyword evidence="5" id="KW-0808">Transferase</keyword>
<dbReference type="InterPro" id="IPR036890">
    <property type="entry name" value="HATPase_C_sf"/>
</dbReference>
<dbReference type="InterPro" id="IPR005467">
    <property type="entry name" value="His_kinase_dom"/>
</dbReference>
<comment type="catalytic activity">
    <reaction evidence="1">
        <text>ATP + protein L-histidine = ADP + protein N-phospho-L-histidine.</text>
        <dbReference type="EC" id="2.7.13.3"/>
    </reaction>
</comment>
<dbReference type="PRINTS" id="PR00344">
    <property type="entry name" value="BCTRLSENSOR"/>
</dbReference>
<evidence type="ECO:0000313" key="13">
    <source>
        <dbReference type="Proteomes" id="UP001209916"/>
    </source>
</evidence>
<feature type="transmembrane region" description="Helical" evidence="10">
    <location>
        <begin position="197"/>
        <end position="215"/>
    </location>
</feature>
<evidence type="ECO:0000256" key="3">
    <source>
        <dbReference type="ARBA" id="ARBA00012438"/>
    </source>
</evidence>
<evidence type="ECO:0000259" key="11">
    <source>
        <dbReference type="PROSITE" id="PS50109"/>
    </source>
</evidence>
<sequence length="510" mass="56580">MTAPSPPPANAWQGSLRFWLLVLLIPGVVALLLYDSWEDYLAMNSVTENVYDSALLEPAKVLETSVEFNADGSLRIDPPFYAQVMLESRPGNRKYFRVEEVTPLVRNLGGADAKQLKGRTLLGMEGLPRPSNLADHEGVPVFYDSFFRNDTVRMVALWRDLHYKGQHRQVVVMVGESMDLRLRTQQEAWREGIFRNLRMLLFAVLLVWFAVAWALRPLQALRQEVRNRSVDDLQPLDERDVPREVVPLVRSVNHHIELYRSVLDRQAQFLADASHQLRTPLAIIHTQAQYARREPDIERVRESLGAIIKQLGQATRLTEQLLALAHASHTTSMSQGQVDLASLGREVVLQYLPLAREHRQDLGWIGPGEEGEQAPLWVYASDAEIHESVSNLIHNAINHAGSGSAITVSAGQDDKQAWISVTDNGMGLAASLRESVFVRFDRGGPARKGGRGSGSGLGLAIALAYAERNGGTIVLTDGEPNDMGGYGLKATLRLPLLTPESPKPEPNALN</sequence>
<dbReference type="RefSeq" id="WP_266120943.1">
    <property type="nucleotide sequence ID" value="NZ_JAPKNA010000002.1"/>
</dbReference>
<dbReference type="PROSITE" id="PS50109">
    <property type="entry name" value="HIS_KIN"/>
    <property type="match status" value="1"/>
</dbReference>
<dbReference type="Proteomes" id="UP001209916">
    <property type="component" value="Unassembled WGS sequence"/>
</dbReference>
<dbReference type="EMBL" id="JAPKNA010000002">
    <property type="protein sequence ID" value="MCX5464620.1"/>
    <property type="molecule type" value="Genomic_DNA"/>
</dbReference>
<dbReference type="InterPro" id="IPR050428">
    <property type="entry name" value="TCS_sensor_his_kinase"/>
</dbReference>
<dbReference type="InterPro" id="IPR013727">
    <property type="entry name" value="2CSK_N"/>
</dbReference>
<evidence type="ECO:0000256" key="6">
    <source>
        <dbReference type="ARBA" id="ARBA00022692"/>
    </source>
</evidence>
<keyword evidence="6 10" id="KW-0812">Transmembrane</keyword>
<dbReference type="CDD" id="cd00075">
    <property type="entry name" value="HATPase"/>
    <property type="match status" value="1"/>
</dbReference>
<dbReference type="GO" id="GO:0016301">
    <property type="term" value="F:kinase activity"/>
    <property type="evidence" value="ECO:0007669"/>
    <property type="project" value="UniProtKB-KW"/>
</dbReference>
<keyword evidence="9 10" id="KW-0472">Membrane</keyword>
<dbReference type="InterPro" id="IPR003594">
    <property type="entry name" value="HATPase_dom"/>
</dbReference>
<name>A0ABT3VQY4_9BURK</name>
<dbReference type="CDD" id="cd00082">
    <property type="entry name" value="HisKA"/>
    <property type="match status" value="1"/>
</dbReference>
<dbReference type="EC" id="2.7.13.3" evidence="3"/>
<evidence type="ECO:0000256" key="10">
    <source>
        <dbReference type="SAM" id="Phobius"/>
    </source>
</evidence>
<feature type="domain" description="Histidine kinase" evidence="11">
    <location>
        <begin position="272"/>
        <end position="498"/>
    </location>
</feature>
<gene>
    <name evidence="12" type="ORF">OSH09_10500</name>
</gene>
<keyword evidence="8 10" id="KW-1133">Transmembrane helix</keyword>
<feature type="transmembrane region" description="Helical" evidence="10">
    <location>
        <begin position="16"/>
        <end position="34"/>
    </location>
</feature>
<dbReference type="Pfam" id="PF08521">
    <property type="entry name" value="2CSK_N"/>
    <property type="match status" value="1"/>
</dbReference>
<dbReference type="InterPro" id="IPR036097">
    <property type="entry name" value="HisK_dim/P_sf"/>
</dbReference>
<dbReference type="SMART" id="SM00387">
    <property type="entry name" value="HATPase_c"/>
    <property type="match status" value="1"/>
</dbReference>
<dbReference type="PANTHER" id="PTHR45436:SF1">
    <property type="entry name" value="SENSOR PROTEIN QSEC"/>
    <property type="match status" value="1"/>
</dbReference>
<dbReference type="SUPFAM" id="SSF47384">
    <property type="entry name" value="Homodimeric domain of signal transducing histidine kinase"/>
    <property type="match status" value="1"/>
</dbReference>
<keyword evidence="7 12" id="KW-0418">Kinase</keyword>
<dbReference type="Gene3D" id="1.10.287.130">
    <property type="match status" value="1"/>
</dbReference>
<evidence type="ECO:0000256" key="8">
    <source>
        <dbReference type="ARBA" id="ARBA00022989"/>
    </source>
</evidence>
<dbReference type="Gene3D" id="3.30.565.10">
    <property type="entry name" value="Histidine kinase-like ATPase, C-terminal domain"/>
    <property type="match status" value="1"/>
</dbReference>
<dbReference type="InterPro" id="IPR004358">
    <property type="entry name" value="Sig_transdc_His_kin-like_C"/>
</dbReference>
<dbReference type="Pfam" id="PF00512">
    <property type="entry name" value="HisKA"/>
    <property type="match status" value="1"/>
</dbReference>
<comment type="subcellular location">
    <subcellularLocation>
        <location evidence="2">Membrane</location>
    </subcellularLocation>
</comment>
<evidence type="ECO:0000313" key="12">
    <source>
        <dbReference type="EMBL" id="MCX5464620.1"/>
    </source>
</evidence>
<evidence type="ECO:0000256" key="2">
    <source>
        <dbReference type="ARBA" id="ARBA00004370"/>
    </source>
</evidence>
<protein>
    <recommendedName>
        <fullName evidence="3">histidine kinase</fullName>
        <ecNumber evidence="3">2.7.13.3</ecNumber>
    </recommendedName>
</protein>
<dbReference type="SUPFAM" id="SSF55874">
    <property type="entry name" value="ATPase domain of HSP90 chaperone/DNA topoisomerase II/histidine kinase"/>
    <property type="match status" value="1"/>
</dbReference>
<accession>A0ABT3VQY4</accession>
<keyword evidence="4" id="KW-0597">Phosphoprotein</keyword>
<comment type="caution">
    <text evidence="12">The sequence shown here is derived from an EMBL/GenBank/DDBJ whole genome shotgun (WGS) entry which is preliminary data.</text>
</comment>
<keyword evidence="13" id="KW-1185">Reference proteome</keyword>
<dbReference type="SMART" id="SM00388">
    <property type="entry name" value="HisKA"/>
    <property type="match status" value="1"/>
</dbReference>